<dbReference type="STRING" id="1479485.DA73_0235585"/>
<evidence type="ECO:0000313" key="3">
    <source>
        <dbReference type="EMBL" id="KIE06649.1"/>
    </source>
</evidence>
<reference evidence="3" key="1">
    <citation type="journal article" date="2015" name="Genome Announc.">
        <title>Draft Genome Sequence of Tolypothrix boutellei Strain VB521301.</title>
        <authorList>
            <person name="Chandrababunaidu M.M."/>
            <person name="Singh D."/>
            <person name="Sen D."/>
            <person name="Bhan S."/>
            <person name="Das S."/>
            <person name="Gupta A."/>
            <person name="Adhikary S.P."/>
            <person name="Tripathy S."/>
        </authorList>
    </citation>
    <scope>NUCLEOTIDE SEQUENCE</scope>
    <source>
        <strain evidence="3">VB521301</strain>
    </source>
</reference>
<dbReference type="RefSeq" id="WP_038083017.1">
    <property type="nucleotide sequence ID" value="NZ_JHEG04000001.1"/>
</dbReference>
<dbReference type="EMBL" id="JHEG02000059">
    <property type="protein sequence ID" value="KIE06649.1"/>
    <property type="molecule type" value="Genomic_DNA"/>
</dbReference>
<evidence type="ECO:0000313" key="2">
    <source>
        <dbReference type="EMBL" id="KAF3890014.1"/>
    </source>
</evidence>
<evidence type="ECO:0000313" key="4">
    <source>
        <dbReference type="Proteomes" id="UP000029738"/>
    </source>
</evidence>
<dbReference type="AlphaFoldDB" id="A0A0C1QM94"/>
<evidence type="ECO:0000256" key="1">
    <source>
        <dbReference type="SAM" id="MobiDB-lite"/>
    </source>
</evidence>
<sequence>MKRLHQILTVFLVALTFFVMQAFGYGTLQAQADQTVTSPEGIYYKAVPGEARNVNGTDRLRTIDNNNAGNTNNNRNGNDLIENARQNLKQTADNVRSTVSRNVNDATRNLGDNVTTPEGTYYKSTPNADNYSRNYSNSDRYSQNSGNPLKDAADNVREKLNLDESLPRSTKEFLNSTQQRTEKTVRPVTQTPEGYYQVPPRAR</sequence>
<dbReference type="OrthoDB" id="513318at2"/>
<feature type="compositionally biased region" description="Low complexity" evidence="1">
    <location>
        <begin position="127"/>
        <end position="145"/>
    </location>
</feature>
<proteinExistence type="predicted"/>
<reference evidence="2" key="2">
    <citation type="submission" date="2019-11" db="EMBL/GenBank/DDBJ databases">
        <title>Improved Assembly of Tolypothrix boutellei genome.</title>
        <authorList>
            <person name="Sarangi A.N."/>
            <person name="Mukherjee M."/>
            <person name="Ghosh S."/>
            <person name="Singh D."/>
            <person name="Das A."/>
            <person name="Kant S."/>
            <person name="Prusty A."/>
            <person name="Tripathy S."/>
        </authorList>
    </citation>
    <scope>NUCLEOTIDE SEQUENCE</scope>
    <source>
        <strain evidence="2">VB521301</strain>
    </source>
</reference>
<dbReference type="Proteomes" id="UP000029738">
    <property type="component" value="Unassembled WGS sequence"/>
</dbReference>
<dbReference type="EMBL" id="JHEG04000001">
    <property type="protein sequence ID" value="KAF3890014.1"/>
    <property type="molecule type" value="Genomic_DNA"/>
</dbReference>
<organism evidence="3">
    <name type="scientific">Tolypothrix bouteillei VB521301</name>
    <dbReference type="NCBI Taxonomy" id="1479485"/>
    <lineage>
        <taxon>Bacteria</taxon>
        <taxon>Bacillati</taxon>
        <taxon>Cyanobacteriota</taxon>
        <taxon>Cyanophyceae</taxon>
        <taxon>Nostocales</taxon>
        <taxon>Tolypothrichaceae</taxon>
        <taxon>Tolypothrix</taxon>
    </lineage>
</organism>
<name>A0A0C1QM94_9CYAN</name>
<feature type="region of interest" description="Disordered" evidence="1">
    <location>
        <begin position="164"/>
        <end position="203"/>
    </location>
</feature>
<gene>
    <name evidence="3" type="ORF">DA73_0235585</name>
    <name evidence="2" type="ORF">DA73_0400034560</name>
</gene>
<feature type="region of interest" description="Disordered" evidence="1">
    <location>
        <begin position="99"/>
        <end position="151"/>
    </location>
</feature>
<comment type="caution">
    <text evidence="3">The sequence shown here is derived from an EMBL/GenBank/DDBJ whole genome shotgun (WGS) entry which is preliminary data.</text>
</comment>
<feature type="compositionally biased region" description="Polar residues" evidence="1">
    <location>
        <begin position="99"/>
        <end position="126"/>
    </location>
</feature>
<protein>
    <submittedName>
        <fullName evidence="3">Uncharacterized protein</fullName>
    </submittedName>
</protein>
<accession>A0A0C1QM94</accession>
<keyword evidence="4" id="KW-1185">Reference proteome</keyword>